<evidence type="ECO:0000313" key="12">
    <source>
        <dbReference type="Proteomes" id="UP000756346"/>
    </source>
</evidence>
<dbReference type="GO" id="GO:0046872">
    <property type="term" value="F:metal ion binding"/>
    <property type="evidence" value="ECO:0007669"/>
    <property type="project" value="UniProtKB-KW"/>
</dbReference>
<keyword evidence="6 10" id="KW-0378">Hydrolase</keyword>
<dbReference type="RefSeq" id="XP_046016087.1">
    <property type="nucleotide sequence ID" value="XM_046162516.1"/>
</dbReference>
<dbReference type="PANTHER" id="PTHR33938:SF15">
    <property type="entry name" value="FERULOYL ESTERASE B-RELATED"/>
    <property type="match status" value="1"/>
</dbReference>
<dbReference type="SUPFAM" id="SSF53474">
    <property type="entry name" value="alpha/beta-Hydrolases"/>
    <property type="match status" value="1"/>
</dbReference>
<evidence type="ECO:0000256" key="2">
    <source>
        <dbReference type="ARBA" id="ARBA00022487"/>
    </source>
</evidence>
<keyword evidence="8" id="KW-1015">Disulfide bond</keyword>
<sequence length="531" mass="57001">MKQRAVTAPGLLLGATVSQGFQTADDCKALAGKLQFPNTTILSTSFVQAGTNLTYPNNDPTCLRSQVSTSPICRVQLFTTTSPISNVTLEAWLPLQSAWSGRLLGTGNGGLGGCIKYDDLNYAAKNGFAAIGTNNGHNGNQGKSFYKNLEVWEDYVSRAVHLEAGMGKSLVQQAYGKPHTKAYYMGCSTGGRQGFKEAQRYPGDFDGILAGAPAIDLNALQYATASAYKILGPKGEPTWLTPAQWELVYADVNALCDELDGAKDGILEDPTMCKNYQPERLLCGPGETAASNKCITPVQAAAVRSIYSDIYGTNGTFIYPRMTPGANATSSAFNGSPPPYPVDGWKYVYADPSWDINKLNPTDMDTARAFDESTGLDAATFQGDLSAARDAGVKILHWHGQADPIISSDNSVRYYNHVANTMNARVQELDQFYRFFRVSGTAHCNPGLGASLVGGGANTATAFEPADGNMLASLVRWVEKGVAPEYILGKKLGGGPDGSKVVLQRRHCKYPKRNVHKGPGPIEDANSWRCV</sequence>
<dbReference type="InterPro" id="IPR029058">
    <property type="entry name" value="AB_hydrolase_fold"/>
</dbReference>
<evidence type="ECO:0000256" key="7">
    <source>
        <dbReference type="ARBA" id="ARBA00022837"/>
    </source>
</evidence>
<dbReference type="GO" id="GO:0045493">
    <property type="term" value="P:xylan catabolic process"/>
    <property type="evidence" value="ECO:0007669"/>
    <property type="project" value="UniProtKB-KW"/>
</dbReference>
<evidence type="ECO:0000256" key="4">
    <source>
        <dbReference type="ARBA" id="ARBA00022723"/>
    </source>
</evidence>
<proteinExistence type="inferred from homology"/>
<dbReference type="EMBL" id="JAGTJQ010000003">
    <property type="protein sequence ID" value="KAH7035994.1"/>
    <property type="molecule type" value="Genomic_DNA"/>
</dbReference>
<evidence type="ECO:0000256" key="6">
    <source>
        <dbReference type="ARBA" id="ARBA00022801"/>
    </source>
</evidence>
<dbReference type="OrthoDB" id="3039123at2759"/>
<keyword evidence="7" id="KW-0106">Calcium</keyword>
<keyword evidence="3" id="KW-0119">Carbohydrate metabolism</keyword>
<keyword evidence="4" id="KW-0479">Metal-binding</keyword>
<evidence type="ECO:0000256" key="8">
    <source>
        <dbReference type="ARBA" id="ARBA00023157"/>
    </source>
</evidence>
<protein>
    <recommendedName>
        <fullName evidence="10">Carboxylic ester hydrolase</fullName>
        <ecNumber evidence="10">3.1.1.-</ecNumber>
    </recommendedName>
</protein>
<dbReference type="Proteomes" id="UP000756346">
    <property type="component" value="Unassembled WGS sequence"/>
</dbReference>
<evidence type="ECO:0000256" key="9">
    <source>
        <dbReference type="ARBA" id="ARBA00034075"/>
    </source>
</evidence>
<accession>A0A9P8YDF4</accession>
<dbReference type="PANTHER" id="PTHR33938">
    <property type="entry name" value="FERULOYL ESTERASE B-RELATED"/>
    <property type="match status" value="1"/>
</dbReference>
<dbReference type="Gene3D" id="3.40.50.1820">
    <property type="entry name" value="alpha/beta hydrolase"/>
    <property type="match status" value="1"/>
</dbReference>
<dbReference type="EC" id="3.1.1.-" evidence="10"/>
<evidence type="ECO:0000256" key="3">
    <source>
        <dbReference type="ARBA" id="ARBA00022651"/>
    </source>
</evidence>
<evidence type="ECO:0000313" key="11">
    <source>
        <dbReference type="EMBL" id="KAH7035994.1"/>
    </source>
</evidence>
<name>A0A9P8YDF4_9PEZI</name>
<dbReference type="Pfam" id="PF07519">
    <property type="entry name" value="Tannase"/>
    <property type="match status" value="1"/>
</dbReference>
<gene>
    <name evidence="11" type="ORF">B0I36DRAFT_429980</name>
</gene>
<organism evidence="11 12">
    <name type="scientific">Microdochium trichocladiopsis</name>
    <dbReference type="NCBI Taxonomy" id="1682393"/>
    <lineage>
        <taxon>Eukaryota</taxon>
        <taxon>Fungi</taxon>
        <taxon>Dikarya</taxon>
        <taxon>Ascomycota</taxon>
        <taxon>Pezizomycotina</taxon>
        <taxon>Sordariomycetes</taxon>
        <taxon>Xylariomycetidae</taxon>
        <taxon>Xylariales</taxon>
        <taxon>Microdochiaceae</taxon>
        <taxon>Microdochium</taxon>
    </lineage>
</organism>
<comment type="catalytic activity">
    <reaction evidence="9">
        <text>feruloyl-polysaccharide + H2O = ferulate + polysaccharide.</text>
        <dbReference type="EC" id="3.1.1.73"/>
    </reaction>
</comment>
<evidence type="ECO:0000256" key="1">
    <source>
        <dbReference type="ARBA" id="ARBA00006249"/>
    </source>
</evidence>
<evidence type="ECO:0000256" key="10">
    <source>
        <dbReference type="RuleBase" id="RU361238"/>
    </source>
</evidence>
<reference evidence="11" key="1">
    <citation type="journal article" date="2021" name="Nat. Commun.">
        <title>Genetic determinants of endophytism in the Arabidopsis root mycobiome.</title>
        <authorList>
            <person name="Mesny F."/>
            <person name="Miyauchi S."/>
            <person name="Thiergart T."/>
            <person name="Pickel B."/>
            <person name="Atanasova L."/>
            <person name="Karlsson M."/>
            <person name="Huettel B."/>
            <person name="Barry K.W."/>
            <person name="Haridas S."/>
            <person name="Chen C."/>
            <person name="Bauer D."/>
            <person name="Andreopoulos W."/>
            <person name="Pangilinan J."/>
            <person name="LaButti K."/>
            <person name="Riley R."/>
            <person name="Lipzen A."/>
            <person name="Clum A."/>
            <person name="Drula E."/>
            <person name="Henrissat B."/>
            <person name="Kohler A."/>
            <person name="Grigoriev I.V."/>
            <person name="Martin F.M."/>
            <person name="Hacquard S."/>
        </authorList>
    </citation>
    <scope>NUCLEOTIDE SEQUENCE</scope>
    <source>
        <strain evidence="11">MPI-CAGE-CH-0230</strain>
    </source>
</reference>
<comment type="caution">
    <text evidence="11">The sequence shown here is derived from an EMBL/GenBank/DDBJ whole genome shotgun (WGS) entry which is preliminary data.</text>
</comment>
<comment type="similarity">
    <text evidence="1 10">Belongs to the tannase family.</text>
</comment>
<dbReference type="GO" id="GO:0030600">
    <property type="term" value="F:feruloyl esterase activity"/>
    <property type="evidence" value="ECO:0007669"/>
    <property type="project" value="UniProtKB-EC"/>
</dbReference>
<keyword evidence="2" id="KW-0719">Serine esterase</keyword>
<keyword evidence="5" id="KW-0732">Signal</keyword>
<keyword evidence="3" id="KW-0624">Polysaccharide degradation</keyword>
<dbReference type="AlphaFoldDB" id="A0A9P8YDF4"/>
<dbReference type="GeneID" id="70192062"/>
<evidence type="ECO:0000256" key="5">
    <source>
        <dbReference type="ARBA" id="ARBA00022729"/>
    </source>
</evidence>
<keyword evidence="3" id="KW-0858">Xylan degradation</keyword>
<dbReference type="InterPro" id="IPR011118">
    <property type="entry name" value="Tannase/feruloyl_esterase"/>
</dbReference>
<keyword evidence="12" id="KW-1185">Reference proteome</keyword>